<organism evidence="4 5">
    <name type="scientific">Pseudomonas syringae pv. actinidiae ICMP 18807</name>
    <dbReference type="NCBI Taxonomy" id="1194404"/>
    <lineage>
        <taxon>Bacteria</taxon>
        <taxon>Pseudomonadati</taxon>
        <taxon>Pseudomonadota</taxon>
        <taxon>Gammaproteobacteria</taxon>
        <taxon>Pseudomonadales</taxon>
        <taxon>Pseudomonadaceae</taxon>
        <taxon>Pseudomonas</taxon>
        <taxon>Pseudomonas syringae</taxon>
    </lineage>
</organism>
<reference evidence="4 5" key="1">
    <citation type="journal article" date="2013" name="PLoS Pathog.">
        <title>Genomic analysis of the Kiwifruit pathogen Pseudomonas syringae pv. actinidiae provides insight into the origins of an emergent plant disease.</title>
        <authorList>
            <person name="McCann H.C."/>
            <person name="Rikkerink E.H."/>
            <person name="Bertels F."/>
            <person name="Fiers M."/>
            <person name="Lu A."/>
            <person name="Rees-George J."/>
            <person name="Andersen M.T."/>
            <person name="Gleave A.P."/>
            <person name="Haubold B."/>
            <person name="Wohlers M.W."/>
            <person name="Guttman D.S."/>
            <person name="Wang P.W."/>
            <person name="Straub C."/>
            <person name="Vanneste J.L."/>
            <person name="Rainey P.B."/>
            <person name="Templeton M.D."/>
        </authorList>
    </citation>
    <scope>NUCLEOTIDE SEQUENCE [LARGE SCALE GENOMIC DNA]</scope>
    <source>
        <strain evidence="4 5">ICMP 18807</strain>
    </source>
</reference>
<evidence type="ECO:0000259" key="3">
    <source>
        <dbReference type="Pfam" id="PF07683"/>
    </source>
</evidence>
<dbReference type="GO" id="GO:0000166">
    <property type="term" value="F:nucleotide binding"/>
    <property type="evidence" value="ECO:0007669"/>
    <property type="project" value="UniProtKB-KW"/>
</dbReference>
<evidence type="ECO:0000256" key="2">
    <source>
        <dbReference type="ARBA" id="ARBA00023186"/>
    </source>
</evidence>
<dbReference type="Proteomes" id="UP000015729">
    <property type="component" value="Unassembled WGS sequence"/>
</dbReference>
<keyword evidence="1" id="KW-0547">Nucleotide-binding</keyword>
<dbReference type="InterPro" id="IPR036627">
    <property type="entry name" value="CobW-likC_sf"/>
</dbReference>
<dbReference type="Pfam" id="PF07683">
    <property type="entry name" value="CobW_C"/>
    <property type="match status" value="1"/>
</dbReference>
<gene>
    <name evidence="4" type="ORF">A244_18773</name>
</gene>
<dbReference type="InterPro" id="IPR011629">
    <property type="entry name" value="CobW-like_C"/>
</dbReference>
<dbReference type="Gene3D" id="3.30.1220.10">
    <property type="entry name" value="CobW-like, C-terminal domain"/>
    <property type="match status" value="1"/>
</dbReference>
<sequence>MRLLIQGVGTRFDKHFDRAWRADEERATHLVLIGQEL</sequence>
<dbReference type="SUPFAM" id="SSF90002">
    <property type="entry name" value="Hypothetical protein YjiA, C-terminal domain"/>
    <property type="match status" value="1"/>
</dbReference>
<evidence type="ECO:0000256" key="1">
    <source>
        <dbReference type="ARBA" id="ARBA00022741"/>
    </source>
</evidence>
<evidence type="ECO:0000313" key="4">
    <source>
        <dbReference type="EMBL" id="EPN50581.1"/>
    </source>
</evidence>
<accession>S6VHC2</accession>
<keyword evidence="2" id="KW-0143">Chaperone</keyword>
<comment type="caution">
    <text evidence="4">The sequence shown here is derived from an EMBL/GenBank/DDBJ whole genome shotgun (WGS) entry which is preliminary data.</text>
</comment>
<dbReference type="AlphaFoldDB" id="S6VHC2"/>
<protein>
    <submittedName>
        <fullName evidence="4">Cobalamin biosynthesis protein CobW</fullName>
    </submittedName>
</protein>
<feature type="domain" description="CobW C-terminal" evidence="3">
    <location>
        <begin position="2"/>
        <end position="37"/>
    </location>
</feature>
<name>S6VHC2_PSESF</name>
<feature type="non-terminal residue" evidence="4">
    <location>
        <position position="37"/>
    </location>
</feature>
<proteinExistence type="predicted"/>
<dbReference type="EMBL" id="AOKG01001287">
    <property type="protein sequence ID" value="EPN50581.1"/>
    <property type="molecule type" value="Genomic_DNA"/>
</dbReference>
<evidence type="ECO:0000313" key="5">
    <source>
        <dbReference type="Proteomes" id="UP000015729"/>
    </source>
</evidence>